<keyword evidence="1" id="KW-0175">Coiled coil</keyword>
<dbReference type="AlphaFoldDB" id="G0QMP2"/>
<sequence>PQQYPINNNIPLVQYPQVPLVQYSQMPQVQQFPIQQVQQQQLFQPQQQQYQPLQQYIYSQNNIPRIENTNNYDDPVSKPSAGFVENINQSQKIKNQQDYSKLLQYQIDIQNQKKKELQELEKLQQEKIVQERQRQQFFNRGAPQRDLNGNILSSKVRPGNPNYQSMDWFSHMGHKILAEPYQQEINNQLIYKNQSAQDLAVYDKDIKYQKDLEQRVQTGRNKLNQIYELNQENENQNQKTNSHVIELQQQYQGPENNIDLQKMNKRQEAIELQREQLQQIEEKKRQRELKILQEKRERELEDLRIE</sequence>
<organism evidence="2 3">
    <name type="scientific">Ichthyophthirius multifiliis</name>
    <name type="common">White spot disease agent</name>
    <name type="synonym">Ich</name>
    <dbReference type="NCBI Taxonomy" id="5932"/>
    <lineage>
        <taxon>Eukaryota</taxon>
        <taxon>Sar</taxon>
        <taxon>Alveolata</taxon>
        <taxon>Ciliophora</taxon>
        <taxon>Intramacronucleata</taxon>
        <taxon>Oligohymenophorea</taxon>
        <taxon>Hymenostomatida</taxon>
        <taxon>Ophryoglenina</taxon>
        <taxon>Ichthyophthirius</taxon>
    </lineage>
</organism>
<keyword evidence="3" id="KW-1185">Reference proteome</keyword>
<dbReference type="GeneID" id="14909698"/>
<feature type="non-terminal residue" evidence="2">
    <location>
        <position position="1"/>
    </location>
</feature>
<protein>
    <submittedName>
        <fullName evidence="2">Uncharacterized protein</fullName>
    </submittedName>
</protein>
<dbReference type="RefSeq" id="XP_004037503.1">
    <property type="nucleotide sequence ID" value="XM_004037455.1"/>
</dbReference>
<proteinExistence type="predicted"/>
<feature type="coiled-coil region" evidence="1">
    <location>
        <begin position="106"/>
        <end position="140"/>
    </location>
</feature>
<gene>
    <name evidence="2" type="ORF">IMG5_050840</name>
</gene>
<accession>G0QMP2</accession>
<evidence type="ECO:0000313" key="3">
    <source>
        <dbReference type="Proteomes" id="UP000008983"/>
    </source>
</evidence>
<feature type="non-terminal residue" evidence="2">
    <location>
        <position position="306"/>
    </location>
</feature>
<reference evidence="2 3" key="1">
    <citation type="submission" date="2011-07" db="EMBL/GenBank/DDBJ databases">
        <authorList>
            <person name="Coyne R."/>
            <person name="Brami D."/>
            <person name="Johnson J."/>
            <person name="Hostetler J."/>
            <person name="Hannick L."/>
            <person name="Clark T."/>
            <person name="Cassidy-Hanley D."/>
            <person name="Inman J."/>
        </authorList>
    </citation>
    <scope>NUCLEOTIDE SEQUENCE [LARGE SCALE GENOMIC DNA]</scope>
    <source>
        <strain evidence="2 3">G5</strain>
    </source>
</reference>
<name>G0QMP2_ICHMU</name>
<dbReference type="InParanoid" id="G0QMP2"/>
<dbReference type="Proteomes" id="UP000008983">
    <property type="component" value="Unassembled WGS sequence"/>
</dbReference>
<evidence type="ECO:0000313" key="2">
    <source>
        <dbReference type="EMBL" id="EGR33517.1"/>
    </source>
</evidence>
<feature type="coiled-coil region" evidence="1">
    <location>
        <begin position="230"/>
        <end position="306"/>
    </location>
</feature>
<dbReference type="EMBL" id="GL983434">
    <property type="protein sequence ID" value="EGR33517.1"/>
    <property type="molecule type" value="Genomic_DNA"/>
</dbReference>
<evidence type="ECO:0000256" key="1">
    <source>
        <dbReference type="SAM" id="Coils"/>
    </source>
</evidence>